<name>A0A518BIZ9_9BACT</name>
<sequence>MDFLLECIGFPPEYDHDGLPDLVRQLGEATPWRDPDGADRRLALGGGLELRLDEGDQLAGPDVWPFYASPGRLRLAVDSVDLIPDAPFDGLLRGLANPPRPGFANSETSFRFTTWVGDRRRLPRPLESGHVLAVSTAGFALDIAQVGGRPRGLRPEGRISPLGGDEDPGGCVELHLPILAAEELENPITGLAVQRLEVHAPGTPLSVFVSRWQLEADGLRTPAVGDWLRGTFLFSGRISGGLPSPTRRLGRAFG</sequence>
<reference evidence="1 2" key="1">
    <citation type="submission" date="2019-02" db="EMBL/GenBank/DDBJ databases">
        <title>Deep-cultivation of Planctomycetes and their phenomic and genomic characterization uncovers novel biology.</title>
        <authorList>
            <person name="Wiegand S."/>
            <person name="Jogler M."/>
            <person name="Boedeker C."/>
            <person name="Pinto D."/>
            <person name="Vollmers J."/>
            <person name="Rivas-Marin E."/>
            <person name="Kohn T."/>
            <person name="Peeters S.H."/>
            <person name="Heuer A."/>
            <person name="Rast P."/>
            <person name="Oberbeckmann S."/>
            <person name="Bunk B."/>
            <person name="Jeske O."/>
            <person name="Meyerdierks A."/>
            <person name="Storesund J.E."/>
            <person name="Kallscheuer N."/>
            <person name="Luecker S."/>
            <person name="Lage O.M."/>
            <person name="Pohl T."/>
            <person name="Merkel B.J."/>
            <person name="Hornburger P."/>
            <person name="Mueller R.-W."/>
            <person name="Bruemmer F."/>
            <person name="Labrenz M."/>
            <person name="Spormann A.M."/>
            <person name="Op den Camp H."/>
            <person name="Overmann J."/>
            <person name="Amann R."/>
            <person name="Jetten M.S.M."/>
            <person name="Mascher T."/>
            <person name="Medema M.H."/>
            <person name="Devos D.P."/>
            <person name="Kaster A.-K."/>
            <person name="Ovreas L."/>
            <person name="Rohde M."/>
            <person name="Galperin M.Y."/>
            <person name="Jogler C."/>
        </authorList>
    </citation>
    <scope>NUCLEOTIDE SEQUENCE [LARGE SCALE GENOMIC DNA]</scope>
    <source>
        <strain evidence="1 2">Pla133</strain>
    </source>
</reference>
<dbReference type="Proteomes" id="UP000316921">
    <property type="component" value="Chromosome"/>
</dbReference>
<evidence type="ECO:0000313" key="1">
    <source>
        <dbReference type="EMBL" id="QDU66960.1"/>
    </source>
</evidence>
<dbReference type="AlphaFoldDB" id="A0A518BIZ9"/>
<gene>
    <name evidence="1" type="ORF">Pla133_20360</name>
</gene>
<dbReference type="KEGG" id="pbap:Pla133_20360"/>
<evidence type="ECO:0000313" key="2">
    <source>
        <dbReference type="Proteomes" id="UP000316921"/>
    </source>
</evidence>
<protein>
    <submittedName>
        <fullName evidence="1">Uncharacterized protein</fullName>
    </submittedName>
</protein>
<proteinExistence type="predicted"/>
<dbReference type="EMBL" id="CP036287">
    <property type="protein sequence ID" value="QDU66960.1"/>
    <property type="molecule type" value="Genomic_DNA"/>
</dbReference>
<dbReference type="RefSeq" id="WP_419192320.1">
    <property type="nucleotide sequence ID" value="NZ_CP036287.1"/>
</dbReference>
<keyword evidence="2" id="KW-1185">Reference proteome</keyword>
<accession>A0A518BIZ9</accession>
<organism evidence="1 2">
    <name type="scientific">Engelhardtia mirabilis</name>
    <dbReference type="NCBI Taxonomy" id="2528011"/>
    <lineage>
        <taxon>Bacteria</taxon>
        <taxon>Pseudomonadati</taxon>
        <taxon>Planctomycetota</taxon>
        <taxon>Planctomycetia</taxon>
        <taxon>Planctomycetia incertae sedis</taxon>
        <taxon>Engelhardtia</taxon>
    </lineage>
</organism>